<dbReference type="PhylomeDB" id="A0A0G4GX05"/>
<gene>
    <name evidence="2" type="ORF">Vbra_845</name>
</gene>
<name>A0A0G4GX05_VITBC</name>
<dbReference type="InParanoid" id="A0A0G4GX05"/>
<organism evidence="2 3">
    <name type="scientific">Vitrella brassicaformis (strain CCMP3155)</name>
    <dbReference type="NCBI Taxonomy" id="1169540"/>
    <lineage>
        <taxon>Eukaryota</taxon>
        <taxon>Sar</taxon>
        <taxon>Alveolata</taxon>
        <taxon>Colpodellida</taxon>
        <taxon>Vitrellaceae</taxon>
        <taxon>Vitrella</taxon>
    </lineage>
</organism>
<evidence type="ECO:0000313" key="2">
    <source>
        <dbReference type="EMBL" id="CEM35581.1"/>
    </source>
</evidence>
<feature type="compositionally biased region" description="Low complexity" evidence="1">
    <location>
        <begin position="1"/>
        <end position="30"/>
    </location>
</feature>
<dbReference type="Proteomes" id="UP000041254">
    <property type="component" value="Unassembled WGS sequence"/>
</dbReference>
<reference evidence="2 3" key="1">
    <citation type="submission" date="2014-11" db="EMBL/GenBank/DDBJ databases">
        <authorList>
            <person name="Zhu J."/>
            <person name="Qi W."/>
            <person name="Song R."/>
        </authorList>
    </citation>
    <scope>NUCLEOTIDE SEQUENCE [LARGE SCALE GENOMIC DNA]</scope>
</reference>
<protein>
    <submittedName>
        <fullName evidence="2">Uncharacterized protein</fullName>
    </submittedName>
</protein>
<accession>A0A0G4GX05</accession>
<proteinExistence type="predicted"/>
<sequence>MEEAASSAASNGASDPDSAANADSAATEAAFQAIRSASDGHDDEAEPSSGGGDDDTTKYSDVVEATFRALRLHGLTTDLPAPRELHIPVYALANAVWDLPPPLPSPLTGAVLAHHPHVIIDCINPEQRRFWEQLTPQTARDLGRQMINLQTITH</sequence>
<dbReference type="VEuPathDB" id="CryptoDB:Vbra_845"/>
<keyword evidence="3" id="KW-1185">Reference proteome</keyword>
<feature type="region of interest" description="Disordered" evidence="1">
    <location>
        <begin position="1"/>
        <end position="60"/>
    </location>
</feature>
<evidence type="ECO:0000313" key="3">
    <source>
        <dbReference type="Proteomes" id="UP000041254"/>
    </source>
</evidence>
<dbReference type="EMBL" id="CDMY01000859">
    <property type="protein sequence ID" value="CEM35581.1"/>
    <property type="molecule type" value="Genomic_DNA"/>
</dbReference>
<evidence type="ECO:0000256" key="1">
    <source>
        <dbReference type="SAM" id="MobiDB-lite"/>
    </source>
</evidence>
<dbReference type="AlphaFoldDB" id="A0A0G4GX05"/>